<dbReference type="GO" id="GO:0000139">
    <property type="term" value="C:Golgi membrane"/>
    <property type="evidence" value="ECO:0007669"/>
    <property type="project" value="UniProtKB-SubCell"/>
</dbReference>
<dbReference type="InterPro" id="IPR007583">
    <property type="entry name" value="GRASP55_65"/>
</dbReference>
<dbReference type="PANTHER" id="PTHR12893">
    <property type="entry name" value="GOLGI REASSEMBLY STACKING PROTEIN GRASP"/>
    <property type="match status" value="1"/>
</dbReference>
<evidence type="ECO:0000256" key="4">
    <source>
        <dbReference type="ARBA" id="ARBA00023136"/>
    </source>
</evidence>
<evidence type="ECO:0000259" key="6">
    <source>
        <dbReference type="PROSITE" id="PS51865"/>
    </source>
</evidence>
<dbReference type="PROSITE" id="PS51865">
    <property type="entry name" value="PDZ_GRASP"/>
    <property type="match status" value="1"/>
</dbReference>
<dbReference type="GO" id="GO:0007030">
    <property type="term" value="P:Golgi organization"/>
    <property type="evidence" value="ECO:0007669"/>
    <property type="project" value="TreeGrafter"/>
</dbReference>
<feature type="region of interest" description="Disordered" evidence="5">
    <location>
        <begin position="357"/>
        <end position="413"/>
    </location>
</feature>
<evidence type="ECO:0000256" key="1">
    <source>
        <dbReference type="ARBA" id="ARBA00004394"/>
    </source>
</evidence>
<comment type="caution">
    <text evidence="7">The sequence shown here is derived from an EMBL/GenBank/DDBJ whole genome shotgun (WGS) entry which is preliminary data.</text>
</comment>
<dbReference type="VEuPathDB" id="AmoebaDB:NF0089020"/>
<dbReference type="Proteomes" id="UP000444721">
    <property type="component" value="Unassembled WGS sequence"/>
</dbReference>
<keyword evidence="3" id="KW-0333">Golgi apparatus</keyword>
<comment type="subcellular location">
    <subcellularLocation>
        <location evidence="1">Golgi apparatus membrane</location>
    </subcellularLocation>
</comment>
<dbReference type="VEuPathDB" id="AmoebaDB:FDP41_007254"/>
<keyword evidence="8" id="KW-1185">Reference proteome</keyword>
<gene>
    <name evidence="7" type="ORF">FDP41_007254</name>
</gene>
<proteinExistence type="predicted"/>
<keyword evidence="2" id="KW-0677">Repeat</keyword>
<reference evidence="7 8" key="1">
    <citation type="journal article" date="2019" name="Sci. Rep.">
        <title>Nanopore sequencing improves the draft genome of the human pathogenic amoeba Naegleria fowleri.</title>
        <authorList>
            <person name="Liechti N."/>
            <person name="Schurch N."/>
            <person name="Bruggmann R."/>
            <person name="Wittwer M."/>
        </authorList>
    </citation>
    <scope>NUCLEOTIDE SEQUENCE [LARGE SCALE GENOMIC DNA]</scope>
    <source>
        <strain evidence="7 8">ATCC 30894</strain>
    </source>
</reference>
<accession>A0A6A5B929</accession>
<feature type="region of interest" description="Disordered" evidence="5">
    <location>
        <begin position="93"/>
        <end position="131"/>
    </location>
</feature>
<dbReference type="AlphaFoldDB" id="A0A6A5B929"/>
<organism evidence="7 8">
    <name type="scientific">Naegleria fowleri</name>
    <name type="common">Brain eating amoeba</name>
    <dbReference type="NCBI Taxonomy" id="5763"/>
    <lineage>
        <taxon>Eukaryota</taxon>
        <taxon>Discoba</taxon>
        <taxon>Heterolobosea</taxon>
        <taxon>Tetramitia</taxon>
        <taxon>Eutetramitia</taxon>
        <taxon>Vahlkampfiidae</taxon>
        <taxon>Naegleria</taxon>
    </lineage>
</organism>
<name>A0A6A5B929_NAEFO</name>
<evidence type="ECO:0000256" key="5">
    <source>
        <dbReference type="SAM" id="MobiDB-lite"/>
    </source>
</evidence>
<feature type="region of interest" description="Disordered" evidence="5">
    <location>
        <begin position="270"/>
        <end position="296"/>
    </location>
</feature>
<dbReference type="InterPro" id="IPR036034">
    <property type="entry name" value="PDZ_sf"/>
</dbReference>
<feature type="compositionally biased region" description="Polar residues" evidence="5">
    <location>
        <begin position="357"/>
        <end position="405"/>
    </location>
</feature>
<dbReference type="GeneID" id="68114472"/>
<dbReference type="PANTHER" id="PTHR12893:SF0">
    <property type="entry name" value="GRASP65"/>
    <property type="match status" value="1"/>
</dbReference>
<dbReference type="OrthoDB" id="3318at2759"/>
<feature type="compositionally biased region" description="Low complexity" evidence="5">
    <location>
        <begin position="117"/>
        <end position="131"/>
    </location>
</feature>
<dbReference type="InterPro" id="IPR024958">
    <property type="entry name" value="GRASP_PDZ"/>
</dbReference>
<evidence type="ECO:0000313" key="7">
    <source>
        <dbReference type="EMBL" id="KAF0973867.1"/>
    </source>
</evidence>
<keyword evidence="4" id="KW-0472">Membrane</keyword>
<evidence type="ECO:0000256" key="3">
    <source>
        <dbReference type="ARBA" id="ARBA00023034"/>
    </source>
</evidence>
<dbReference type="Gene3D" id="2.30.42.10">
    <property type="match status" value="2"/>
</dbReference>
<dbReference type="VEuPathDB" id="AmoebaDB:NfTy_009850"/>
<evidence type="ECO:0000256" key="2">
    <source>
        <dbReference type="ARBA" id="ARBA00022737"/>
    </source>
</evidence>
<feature type="domain" description="PDZ GRASP-type" evidence="6">
    <location>
        <begin position="15"/>
        <end position="106"/>
    </location>
</feature>
<dbReference type="SUPFAM" id="SSF50156">
    <property type="entry name" value="PDZ domain-like"/>
    <property type="match status" value="1"/>
</dbReference>
<evidence type="ECO:0000313" key="8">
    <source>
        <dbReference type="Proteomes" id="UP000444721"/>
    </source>
</evidence>
<dbReference type="Pfam" id="PF04495">
    <property type="entry name" value="GRASP55_65"/>
    <property type="match status" value="2"/>
</dbReference>
<feature type="compositionally biased region" description="Polar residues" evidence="5">
    <location>
        <begin position="93"/>
        <end position="107"/>
    </location>
</feature>
<protein>
    <recommendedName>
        <fullName evidence="6">PDZ GRASP-type domain-containing protein</fullName>
    </recommendedName>
</protein>
<feature type="compositionally biased region" description="Low complexity" evidence="5">
    <location>
        <begin position="275"/>
        <end position="296"/>
    </location>
</feature>
<sequence length="453" mass="49902">MGNSVPTNIPSENIVGYQVISVAPHSPAEKAGLCPYFDFILSMDDIDLSIEDRQFFLTYISRSLNQPLKMTVFSLKTMKQRLVTVVPRHDWNVTNFNDGEQNNNEISPHSEAKKDGSGSQIQNNTSNSSSNNITNKSSMCLGCSIRYESVKNALNCVWHVIGVQPNSPAERASIHGDGSDYIVGFDNRLFSEPNELTELLSYYQGSVSSPSIYLSLYVYNWRLDSFRHVVVNMSEKGHLGIELGTGYLHIIPPPLSTSTVTSFQHFPIESKQQDSSTLPLSTTTTESIPSSSNEPNFVLREEEDYVVVQQHPSTDSSLQTLSNPLPVQQHSITEATTNNSNVVPIVHATSTTITEQNNSSPILYQSSTTTSSLPKHSSTTTSSNLTAFSLPSSTTHQAQPQQLYSISEEKNSATRRVETLDINISSYNPFAPVHNGTANEELSLGDIIGEQEE</sequence>
<dbReference type="RefSeq" id="XP_044558580.1">
    <property type="nucleotide sequence ID" value="XM_044710979.1"/>
</dbReference>
<dbReference type="EMBL" id="VFQX01000058">
    <property type="protein sequence ID" value="KAF0973867.1"/>
    <property type="molecule type" value="Genomic_DNA"/>
</dbReference>